<sequence length="566" mass="64416">MLQEEGRSIYLESQGWQTWINITRAHGGAAKLNDNSPLGSTLRPGKHLPHAFQGSPWRQDVQSSLSSRKCPVSVDGATKLWTVFMQRVEPIMKISFEWTLERLQSALVDSNLWENLSLGEHALALSSCFFGVVTLSDNECARDFSESKSSLLSQYRQHCEDSFARIIMLAIDDILTLKALCVYTKASIDVVTNQSLWSLMGLISRSAELLGIHRDGELMGLSPIETEDRRRLWWQVQHLDLILAIKNGVTPLTFTADWDAKLPLNIDDCDITLSSKTTPKERTGLTGISYTLFTYWMIDQQRNFRQKRLNQRSPVDRSLLGPLTTMMVDDLEAGLQTNFLQYCDPIKPLDLLLQISARAVVCVLRLRGMHEMRLVSDQLDNKFHDKYFSMCMQALGYTITTYSQPMLRPFHWLAETSFGWHAFIALLLDMPQLRDSNKIKAAWTLLDDLYAMVAFLTDFSEDKRRLSAADLLIVTWNVCERKPELGSMRKPAFVAKLEDDISRFRDKLNMAEEVIGVSGSIKPTESEFTENQPGTGDLLNFNFADIDWSYWDTVNLGLPNYSAEHA</sequence>
<reference evidence="4" key="1">
    <citation type="submission" date="2023-06" db="EMBL/GenBank/DDBJ databases">
        <title>Conoideocrella luteorostrata (Hypocreales: Clavicipitaceae), a potential biocontrol fungus for elongate hemlock scale in United States Christmas tree production areas.</title>
        <authorList>
            <person name="Barrett H."/>
            <person name="Lovett B."/>
            <person name="Macias A.M."/>
            <person name="Stajich J.E."/>
            <person name="Kasson M.T."/>
        </authorList>
    </citation>
    <scope>NUCLEOTIDE SEQUENCE</scope>
    <source>
        <strain evidence="4">ARSEF 14590</strain>
    </source>
</reference>
<protein>
    <recommendedName>
        <fullName evidence="3">Xylanolytic transcriptional activator regulatory domain-containing protein</fullName>
    </recommendedName>
</protein>
<dbReference type="InterPro" id="IPR007219">
    <property type="entry name" value="XnlR_reg_dom"/>
</dbReference>
<gene>
    <name evidence="4" type="ORF">QQS21_001255</name>
</gene>
<dbReference type="GO" id="GO:0006351">
    <property type="term" value="P:DNA-templated transcription"/>
    <property type="evidence" value="ECO:0007669"/>
    <property type="project" value="InterPro"/>
</dbReference>
<dbReference type="SMART" id="SM00906">
    <property type="entry name" value="Fungal_trans"/>
    <property type="match status" value="1"/>
</dbReference>
<dbReference type="CDD" id="cd12148">
    <property type="entry name" value="fungal_TF_MHR"/>
    <property type="match status" value="1"/>
</dbReference>
<organism evidence="4 5">
    <name type="scientific">Conoideocrella luteorostrata</name>
    <dbReference type="NCBI Taxonomy" id="1105319"/>
    <lineage>
        <taxon>Eukaryota</taxon>
        <taxon>Fungi</taxon>
        <taxon>Dikarya</taxon>
        <taxon>Ascomycota</taxon>
        <taxon>Pezizomycotina</taxon>
        <taxon>Sordariomycetes</taxon>
        <taxon>Hypocreomycetidae</taxon>
        <taxon>Hypocreales</taxon>
        <taxon>Clavicipitaceae</taxon>
        <taxon>Conoideocrella</taxon>
    </lineage>
</organism>
<dbReference type="GO" id="GO:0003677">
    <property type="term" value="F:DNA binding"/>
    <property type="evidence" value="ECO:0007669"/>
    <property type="project" value="InterPro"/>
</dbReference>
<keyword evidence="5" id="KW-1185">Reference proteome</keyword>
<dbReference type="Pfam" id="PF04082">
    <property type="entry name" value="Fungal_trans"/>
    <property type="match status" value="1"/>
</dbReference>
<dbReference type="EMBL" id="JASWJB010000012">
    <property type="protein sequence ID" value="KAK2612803.1"/>
    <property type="molecule type" value="Genomic_DNA"/>
</dbReference>
<comment type="subcellular location">
    <subcellularLocation>
        <location evidence="1">Nucleus</location>
    </subcellularLocation>
</comment>
<evidence type="ECO:0000313" key="4">
    <source>
        <dbReference type="EMBL" id="KAK2612803.1"/>
    </source>
</evidence>
<accession>A0AAJ0D0D4</accession>
<evidence type="ECO:0000256" key="2">
    <source>
        <dbReference type="ARBA" id="ARBA00023242"/>
    </source>
</evidence>
<feature type="domain" description="Xylanolytic transcriptional activator regulatory" evidence="3">
    <location>
        <begin position="196"/>
        <end position="269"/>
    </location>
</feature>
<dbReference type="PANTHER" id="PTHR31001">
    <property type="entry name" value="UNCHARACTERIZED TRANSCRIPTIONAL REGULATORY PROTEIN"/>
    <property type="match status" value="1"/>
</dbReference>
<evidence type="ECO:0000313" key="5">
    <source>
        <dbReference type="Proteomes" id="UP001251528"/>
    </source>
</evidence>
<dbReference type="Proteomes" id="UP001251528">
    <property type="component" value="Unassembled WGS sequence"/>
</dbReference>
<dbReference type="PANTHER" id="PTHR31001:SF85">
    <property type="entry name" value="ZN(II)2CYS6 TRANSCRIPTION FACTOR (EUROFUNG)"/>
    <property type="match status" value="1"/>
</dbReference>
<dbReference type="GO" id="GO:0008270">
    <property type="term" value="F:zinc ion binding"/>
    <property type="evidence" value="ECO:0007669"/>
    <property type="project" value="InterPro"/>
</dbReference>
<dbReference type="AlphaFoldDB" id="A0AAJ0D0D4"/>
<name>A0AAJ0D0D4_9HYPO</name>
<dbReference type="InterPro" id="IPR050613">
    <property type="entry name" value="Sec_Metabolite_Reg"/>
</dbReference>
<evidence type="ECO:0000256" key="1">
    <source>
        <dbReference type="ARBA" id="ARBA00004123"/>
    </source>
</evidence>
<keyword evidence="2" id="KW-0539">Nucleus</keyword>
<dbReference type="GO" id="GO:0005634">
    <property type="term" value="C:nucleus"/>
    <property type="evidence" value="ECO:0007669"/>
    <property type="project" value="UniProtKB-SubCell"/>
</dbReference>
<proteinExistence type="predicted"/>
<evidence type="ECO:0000259" key="3">
    <source>
        <dbReference type="SMART" id="SM00906"/>
    </source>
</evidence>
<comment type="caution">
    <text evidence="4">The sequence shown here is derived from an EMBL/GenBank/DDBJ whole genome shotgun (WGS) entry which is preliminary data.</text>
</comment>